<reference evidence="3" key="1">
    <citation type="submission" date="2015-08" db="EMBL/GenBank/DDBJ databases">
        <authorList>
            <person name="Babu N.S."/>
            <person name="Beckwith C.J."/>
            <person name="Beseler K.G."/>
            <person name="Brison A."/>
            <person name="Carone J.V."/>
            <person name="Caskin T.P."/>
            <person name="Diamond M."/>
            <person name="Durham M.E."/>
            <person name="Foxe J.M."/>
            <person name="Go M."/>
            <person name="Henderson B.A."/>
            <person name="Jones I.B."/>
            <person name="McGettigan J.A."/>
            <person name="Micheletti S.J."/>
            <person name="Nasrallah M.E."/>
            <person name="Ortiz D."/>
            <person name="Piller C.R."/>
            <person name="Privatt S.R."/>
            <person name="Schneider S.L."/>
            <person name="Sharp S."/>
            <person name="Smith T.C."/>
            <person name="Stanton J.D."/>
            <person name="Ullery H.E."/>
            <person name="Wilson R.J."/>
            <person name="Serrano M.G."/>
            <person name="Buck G."/>
            <person name="Lee V."/>
            <person name="Wang Y."/>
            <person name="Carvalho R."/>
            <person name="Voegtly L."/>
            <person name="Shi R."/>
            <person name="Duckworth R."/>
            <person name="Johnson A."/>
            <person name="Loviza R."/>
            <person name="Walstead R."/>
            <person name="Shah Z."/>
            <person name="Kiflezghi M."/>
            <person name="Wade K."/>
            <person name="Ball S.L."/>
            <person name="Bradley K.W."/>
            <person name="Asai D.J."/>
            <person name="Bowman C.A."/>
            <person name="Russell D.A."/>
            <person name="Pope W.H."/>
            <person name="Jacobs-Sera D."/>
            <person name="Hendrix R.W."/>
            <person name="Hatfull G.F."/>
        </authorList>
    </citation>
    <scope>NUCLEOTIDE SEQUENCE</scope>
</reference>
<evidence type="ECO:0008006" key="4">
    <source>
        <dbReference type="Google" id="ProtNLM"/>
    </source>
</evidence>
<feature type="compositionally biased region" description="Acidic residues" evidence="2">
    <location>
        <begin position="60"/>
        <end position="87"/>
    </location>
</feature>
<gene>
    <name evidence="3" type="ORF">g.7250</name>
</gene>
<dbReference type="AlphaFoldDB" id="A0A1D1ZUH1"/>
<dbReference type="PANTHER" id="PTHR13245">
    <property type="entry name" value="RRP15-LIKE PROTEIN"/>
    <property type="match status" value="1"/>
</dbReference>
<evidence type="ECO:0000256" key="2">
    <source>
        <dbReference type="SAM" id="MobiDB-lite"/>
    </source>
</evidence>
<proteinExistence type="inferred from homology"/>
<evidence type="ECO:0000313" key="3">
    <source>
        <dbReference type="EMBL" id="JAT70582.1"/>
    </source>
</evidence>
<dbReference type="InterPro" id="IPR012459">
    <property type="entry name" value="Rrp15"/>
</dbReference>
<feature type="compositionally biased region" description="Basic and acidic residues" evidence="2">
    <location>
        <begin position="176"/>
        <end position="190"/>
    </location>
</feature>
<comment type="similarity">
    <text evidence="1">Belongs to the RRP15 family.</text>
</comment>
<feature type="region of interest" description="Disordered" evidence="2">
    <location>
        <begin position="115"/>
        <end position="136"/>
    </location>
</feature>
<evidence type="ECO:0000256" key="1">
    <source>
        <dbReference type="ARBA" id="ARBA00007462"/>
    </source>
</evidence>
<accession>A0A1D1ZUH1</accession>
<feature type="region of interest" description="Disordered" evidence="2">
    <location>
        <begin position="231"/>
        <end position="324"/>
    </location>
</feature>
<dbReference type="GO" id="GO:0030687">
    <property type="term" value="C:preribosome, large subunit precursor"/>
    <property type="evidence" value="ECO:0007669"/>
    <property type="project" value="TreeGrafter"/>
</dbReference>
<feature type="compositionally biased region" description="Low complexity" evidence="2">
    <location>
        <begin position="48"/>
        <end position="57"/>
    </location>
</feature>
<dbReference type="Pfam" id="PF07890">
    <property type="entry name" value="Rrp15p"/>
    <property type="match status" value="1"/>
</dbReference>
<name>A0A1D1ZUH1_AUXPR</name>
<organism evidence="3">
    <name type="scientific">Auxenochlorella protothecoides</name>
    <name type="common">Green microalga</name>
    <name type="synonym">Chlorella protothecoides</name>
    <dbReference type="NCBI Taxonomy" id="3075"/>
    <lineage>
        <taxon>Eukaryota</taxon>
        <taxon>Viridiplantae</taxon>
        <taxon>Chlorophyta</taxon>
        <taxon>core chlorophytes</taxon>
        <taxon>Trebouxiophyceae</taxon>
        <taxon>Chlorellales</taxon>
        <taxon>Chlorellaceae</taxon>
        <taxon>Auxenochlorella</taxon>
    </lineage>
</organism>
<feature type="region of interest" description="Disordered" evidence="2">
    <location>
        <begin position="169"/>
        <end position="191"/>
    </location>
</feature>
<protein>
    <recommendedName>
        <fullName evidence="4">RRP15-like protein</fullName>
    </recommendedName>
</protein>
<dbReference type="PANTHER" id="PTHR13245:SF14">
    <property type="entry name" value="RRP15-LIKE PROTEIN"/>
    <property type="match status" value="1"/>
</dbReference>
<dbReference type="GO" id="GO:0000470">
    <property type="term" value="P:maturation of LSU-rRNA"/>
    <property type="evidence" value="ECO:0007669"/>
    <property type="project" value="TreeGrafter"/>
</dbReference>
<feature type="region of interest" description="Disordered" evidence="2">
    <location>
        <begin position="1"/>
        <end position="93"/>
    </location>
</feature>
<dbReference type="EMBL" id="GDKF01008040">
    <property type="protein sequence ID" value="JAT70582.1"/>
    <property type="molecule type" value="Transcribed_RNA"/>
</dbReference>
<sequence length="324" mass="33462">MGSGTTEIMAVGHEKDGDFLGVSSEEEDVEDQGTCSDASDPETDPEPSGSEDASASGGHDDDDFGDDDSQLDEESASDSAVEDEEEAGGGGLLAGKQASIAKAFAKILNKQLPRPAVGKGQAGEEAPGSSAPAPILISSVTVAKRKAEDEAEGARTKAAWKMMQEMRKRGHVIPARRGEDPEADAREKALQRSATRGVVRLFNAIAGAQRKRREAEASGAGASQAARLGRASLLSKLRNPGPAPETRLVPSARGATGLVPGAPAAGTRDPASESEEEGGAGQGWEVLQRSFTGLQGGRKMKDWDRAQAAGEEEAVAGLDSSDSE</sequence>
<dbReference type="GO" id="GO:0000460">
    <property type="term" value="P:maturation of 5.8S rRNA"/>
    <property type="evidence" value="ECO:0007669"/>
    <property type="project" value="TreeGrafter"/>
</dbReference>